<gene>
    <name evidence="4" type="ORF">FLP23_03275</name>
</gene>
<keyword evidence="1 2" id="KW-0238">DNA-binding</keyword>
<sequence length="211" mass="22421">MTLIESGAPTRTRRRDAEENRLALLAAAGVVLNRDPDASLDAIAAEAGLSRRAVYGHFATRDELVRSLLAHGASRVLAAVDDVEHPEPLVRLALIGVRLWREVEAVRVMAQFAVRGPHQHELALALEPLRDRVRRTVDEGIAASTVRSDIPPALLARLIEGAALTVLDEAARTPLDGALGERLVALSVLAIAGLDAASASALIARIPELSA</sequence>
<dbReference type="InterPro" id="IPR001647">
    <property type="entry name" value="HTH_TetR"/>
</dbReference>
<dbReference type="GO" id="GO:0000976">
    <property type="term" value="F:transcription cis-regulatory region binding"/>
    <property type="evidence" value="ECO:0007669"/>
    <property type="project" value="TreeGrafter"/>
</dbReference>
<evidence type="ECO:0000313" key="4">
    <source>
        <dbReference type="EMBL" id="QEO09122.1"/>
    </source>
</evidence>
<protein>
    <submittedName>
        <fullName evidence="4">TetR/AcrR family transcriptional regulator</fullName>
    </submittedName>
</protein>
<accession>A0A5C1Y856</accession>
<name>A0A5C1Y856_9MICO</name>
<evidence type="ECO:0000259" key="3">
    <source>
        <dbReference type="PROSITE" id="PS50977"/>
    </source>
</evidence>
<dbReference type="InterPro" id="IPR050109">
    <property type="entry name" value="HTH-type_TetR-like_transc_reg"/>
</dbReference>
<dbReference type="GO" id="GO:0003700">
    <property type="term" value="F:DNA-binding transcription factor activity"/>
    <property type="evidence" value="ECO:0007669"/>
    <property type="project" value="TreeGrafter"/>
</dbReference>
<dbReference type="PROSITE" id="PS50977">
    <property type="entry name" value="HTH_TETR_2"/>
    <property type="match status" value="1"/>
</dbReference>
<dbReference type="AlphaFoldDB" id="A0A5C1Y856"/>
<dbReference type="RefSeq" id="WP_149324552.1">
    <property type="nucleotide sequence ID" value="NZ_CP043504.1"/>
</dbReference>
<dbReference type="KEGG" id="lyk:FLP23_03275"/>
<feature type="DNA-binding region" description="H-T-H motif" evidence="2">
    <location>
        <begin position="39"/>
        <end position="58"/>
    </location>
</feature>
<dbReference type="PANTHER" id="PTHR30055">
    <property type="entry name" value="HTH-TYPE TRANSCRIPTIONAL REGULATOR RUTR"/>
    <property type="match status" value="1"/>
</dbReference>
<evidence type="ECO:0000256" key="2">
    <source>
        <dbReference type="PROSITE-ProRule" id="PRU00335"/>
    </source>
</evidence>
<keyword evidence="5" id="KW-1185">Reference proteome</keyword>
<dbReference type="Proteomes" id="UP000322159">
    <property type="component" value="Chromosome"/>
</dbReference>
<organism evidence="4 5">
    <name type="scientific">Protaetiibacter larvae</name>
    <dbReference type="NCBI Taxonomy" id="2592654"/>
    <lineage>
        <taxon>Bacteria</taxon>
        <taxon>Bacillati</taxon>
        <taxon>Actinomycetota</taxon>
        <taxon>Actinomycetes</taxon>
        <taxon>Micrococcales</taxon>
        <taxon>Microbacteriaceae</taxon>
        <taxon>Protaetiibacter</taxon>
    </lineage>
</organism>
<evidence type="ECO:0000256" key="1">
    <source>
        <dbReference type="ARBA" id="ARBA00023125"/>
    </source>
</evidence>
<dbReference type="Gene3D" id="1.10.357.10">
    <property type="entry name" value="Tetracycline Repressor, domain 2"/>
    <property type="match status" value="1"/>
</dbReference>
<dbReference type="OrthoDB" id="3869819at2"/>
<evidence type="ECO:0000313" key="5">
    <source>
        <dbReference type="Proteomes" id="UP000322159"/>
    </source>
</evidence>
<feature type="domain" description="HTH tetR-type" evidence="3">
    <location>
        <begin position="18"/>
        <end position="76"/>
    </location>
</feature>
<dbReference type="SUPFAM" id="SSF46689">
    <property type="entry name" value="Homeodomain-like"/>
    <property type="match status" value="1"/>
</dbReference>
<dbReference type="PANTHER" id="PTHR30055:SF209">
    <property type="entry name" value="POSSIBLE TRANSCRIPTIONAL REGULATORY PROTEIN (PROBABLY TETR-FAMILY)"/>
    <property type="match status" value="1"/>
</dbReference>
<dbReference type="EMBL" id="CP043504">
    <property type="protein sequence ID" value="QEO09122.1"/>
    <property type="molecule type" value="Genomic_DNA"/>
</dbReference>
<dbReference type="Pfam" id="PF00440">
    <property type="entry name" value="TetR_N"/>
    <property type="match status" value="1"/>
</dbReference>
<dbReference type="InterPro" id="IPR009057">
    <property type="entry name" value="Homeodomain-like_sf"/>
</dbReference>
<reference evidence="4 5" key="1">
    <citation type="submission" date="2019-09" db="EMBL/GenBank/DDBJ databases">
        <title>Genome sequencing of strain KACC 19322.</title>
        <authorList>
            <person name="Heo J."/>
            <person name="Kim S.-J."/>
            <person name="Kim J.-S."/>
            <person name="Hong S.-B."/>
            <person name="Kwon S.-W."/>
        </authorList>
    </citation>
    <scope>NUCLEOTIDE SEQUENCE [LARGE SCALE GENOMIC DNA]</scope>
    <source>
        <strain evidence="4 5">KACC 19322</strain>
    </source>
</reference>
<proteinExistence type="predicted"/>